<gene>
    <name evidence="1" type="ORF">EVI01_12410</name>
</gene>
<comment type="caution">
    <text evidence="1">The sequence shown here is derived from an EMBL/GenBank/DDBJ whole genome shotgun (WGS) entry which is preliminary data.</text>
</comment>
<dbReference type="Proteomes" id="UP000321830">
    <property type="component" value="Unassembled WGS sequence"/>
</dbReference>
<dbReference type="EMBL" id="BJWF01000011">
    <property type="protein sequence ID" value="GEL91904.1"/>
    <property type="molecule type" value="Genomic_DNA"/>
</dbReference>
<dbReference type="RefSeq" id="WP_010750885.1">
    <property type="nucleotide sequence ID" value="NZ_BJWF01000011.1"/>
</dbReference>
<sequence>MDIAYKLDKFINGENEGEHYLRTVTSSSRYKNYDNNIVLYMSLNAIHQYSKEMNNPAYIDYAKITDSSLEMRVMLTKTINLGKNYEVEIGIQVSNSEIREKSIFFELIYTIKDKSRVKATAIGNRILDATHGMRIETISSRLTRFEDLDKSSKEFVKGIDIARLNNKLDEHQLRVIFDKLSRGRKNGLSSYAKSEMYKIAEETAKNTHSLLEVFNKLENIETSIDEKKYLQMKFTDFLVNGFK</sequence>
<name>A0A511J1P4_9ENTE</name>
<reference evidence="1 2" key="1">
    <citation type="submission" date="2019-07" db="EMBL/GenBank/DDBJ databases">
        <title>Whole genome shotgun sequence of Enterococcus villorum NBRC 100699.</title>
        <authorList>
            <person name="Hosoyama A."/>
            <person name="Uohara A."/>
            <person name="Ohji S."/>
            <person name="Ichikawa N."/>
        </authorList>
    </citation>
    <scope>NUCLEOTIDE SEQUENCE [LARGE SCALE GENOMIC DNA]</scope>
    <source>
        <strain evidence="1 2">NBRC 100699</strain>
    </source>
</reference>
<organism evidence="1 2">
    <name type="scientific">Enterococcus villorum</name>
    <dbReference type="NCBI Taxonomy" id="112904"/>
    <lineage>
        <taxon>Bacteria</taxon>
        <taxon>Bacillati</taxon>
        <taxon>Bacillota</taxon>
        <taxon>Bacilli</taxon>
        <taxon>Lactobacillales</taxon>
        <taxon>Enterococcaceae</taxon>
        <taxon>Enterococcus</taxon>
    </lineage>
</organism>
<protein>
    <submittedName>
        <fullName evidence="1">Uncharacterized protein</fullName>
    </submittedName>
</protein>
<evidence type="ECO:0000313" key="2">
    <source>
        <dbReference type="Proteomes" id="UP000321830"/>
    </source>
</evidence>
<accession>A0A511J1P4</accession>
<evidence type="ECO:0000313" key="1">
    <source>
        <dbReference type="EMBL" id="GEL91904.1"/>
    </source>
</evidence>
<proteinExistence type="predicted"/>
<dbReference type="AlphaFoldDB" id="A0A511J1P4"/>